<dbReference type="Gene3D" id="3.90.76.10">
    <property type="entry name" value="Dipeptide-binding Protein, Domain 1"/>
    <property type="match status" value="1"/>
</dbReference>
<dbReference type="EMBL" id="NEXE01000027">
    <property type="protein sequence ID" value="PSN91365.1"/>
    <property type="molecule type" value="Genomic_DNA"/>
</dbReference>
<evidence type="ECO:0000256" key="3">
    <source>
        <dbReference type="ARBA" id="ARBA00022729"/>
    </source>
</evidence>
<keyword evidence="2" id="KW-0813">Transport</keyword>
<feature type="domain" description="Solute-binding protein family 5" evidence="4">
    <location>
        <begin position="94"/>
        <end position="552"/>
    </location>
</feature>
<dbReference type="SUPFAM" id="SSF53850">
    <property type="entry name" value="Periplasmic binding protein-like II"/>
    <property type="match status" value="1"/>
</dbReference>
<dbReference type="InterPro" id="IPR000914">
    <property type="entry name" value="SBP_5_dom"/>
</dbReference>
<dbReference type="PANTHER" id="PTHR30290:SF9">
    <property type="entry name" value="OLIGOPEPTIDE-BINDING PROTEIN APPA"/>
    <property type="match status" value="1"/>
</dbReference>
<dbReference type="Pfam" id="PF00496">
    <property type="entry name" value="SBP_bac_5"/>
    <property type="match status" value="1"/>
</dbReference>
<dbReference type="GO" id="GO:1904680">
    <property type="term" value="F:peptide transmembrane transporter activity"/>
    <property type="evidence" value="ECO:0007669"/>
    <property type="project" value="TreeGrafter"/>
</dbReference>
<dbReference type="PANTHER" id="PTHR30290">
    <property type="entry name" value="PERIPLASMIC BINDING COMPONENT OF ABC TRANSPORTER"/>
    <property type="match status" value="1"/>
</dbReference>
<evidence type="ECO:0000313" key="5">
    <source>
        <dbReference type="EMBL" id="PSN91365.1"/>
    </source>
</evidence>
<comment type="caution">
    <text evidence="5">The sequence shown here is derived from an EMBL/GenBank/DDBJ whole genome shotgun (WGS) entry which is preliminary data.</text>
</comment>
<dbReference type="GO" id="GO:0015833">
    <property type="term" value="P:peptide transport"/>
    <property type="evidence" value="ECO:0007669"/>
    <property type="project" value="TreeGrafter"/>
</dbReference>
<dbReference type="Gene3D" id="3.10.105.10">
    <property type="entry name" value="Dipeptide-binding Protein, Domain 3"/>
    <property type="match status" value="1"/>
</dbReference>
<gene>
    <name evidence="5" type="ORF">B9Q03_04350</name>
</gene>
<dbReference type="Proteomes" id="UP000240322">
    <property type="component" value="Unassembled WGS sequence"/>
</dbReference>
<evidence type="ECO:0000259" key="4">
    <source>
        <dbReference type="Pfam" id="PF00496"/>
    </source>
</evidence>
<comment type="similarity">
    <text evidence="1">Belongs to the bacterial solute-binding protein 5 family.</text>
</comment>
<dbReference type="InterPro" id="IPR039424">
    <property type="entry name" value="SBP_5"/>
</dbReference>
<dbReference type="AlphaFoldDB" id="A0A2R6AY91"/>
<sequence>MRRHPPLRPQVYPHPQPALHRLLPLRARQAPRRALQPLQRSPSSPLNRSVLVDDSQTAAPDALDPGTGFFVQDNTVFLNVYQGLVEFTGFNYSQVVPVVAQNYTILNNYKTYVFNIRRGVTLSTGEPVNASILWFSFVREAYMGQAVGLANYGELTIYMTQYSKTGYAFPWGIRHAIQAATGLPTVTNLTLAVEALNNILSNFNAANTTIQKVMSYPDQAYVVTGPLTFETNLLEPYRDWLLTLGGPWDVVVDPIYIDEHGGVQGNKVNGYYDVNGGPGTGPYMIKSVAPGLTQVVLQANPNYWGNNASNLPIIAQPAHIPIIVINYGEPHGTRVEAFATNQAQISYVSIPFFNQMYQVYQYKQYYSFNQIFDELGYPPGFNYLGMNTQIFPTNITDFRLAIVHAINYTEILDKLYTYNGQPLAEEFLGPVSPGIPGFYNPDHLPLYSFNLTLAAYYLNKSGYQGDFYVVTPNGTVLGNPNGNRLPPITITYLAPISPLTESELEIIQAGLSQIGLSVAPQGVTASVSLTYVTPQASPPIQLLGWFPDWADPILQEMVPLLTTSVGLPAWMNVSQVNQILMNLAFNTNVTQQIQETAWIYNFTYWYAPYAWLPLPVTYFFVQPYLKGQVFNFLGAYYYNTIQYT</sequence>
<protein>
    <recommendedName>
        <fullName evidence="4">Solute-binding protein family 5 domain-containing protein</fullName>
    </recommendedName>
</protein>
<organism evidence="5 6">
    <name type="scientific">Candidatus Marsarchaeota G2 archaeon OSP_D</name>
    <dbReference type="NCBI Taxonomy" id="1978157"/>
    <lineage>
        <taxon>Archaea</taxon>
        <taxon>Candidatus Marsarchaeota</taxon>
        <taxon>Candidatus Marsarchaeota group 2</taxon>
    </lineage>
</organism>
<reference evidence="5 6" key="1">
    <citation type="submission" date="2017-04" db="EMBL/GenBank/DDBJ databases">
        <title>Novel microbial lineages endemic to geothermal iron-oxide mats fill important gaps in the evolutionary history of Archaea.</title>
        <authorList>
            <person name="Jay Z.J."/>
            <person name="Beam J.P."/>
            <person name="Dlakic M."/>
            <person name="Rusch D.B."/>
            <person name="Kozubal M.A."/>
            <person name="Inskeep W.P."/>
        </authorList>
    </citation>
    <scope>NUCLEOTIDE SEQUENCE [LARGE SCALE GENOMIC DNA]</scope>
    <source>
        <strain evidence="5">OSP_D</strain>
    </source>
</reference>
<name>A0A2R6AY91_9ARCH</name>
<evidence type="ECO:0000313" key="6">
    <source>
        <dbReference type="Proteomes" id="UP000240322"/>
    </source>
</evidence>
<evidence type="ECO:0000256" key="2">
    <source>
        <dbReference type="ARBA" id="ARBA00022448"/>
    </source>
</evidence>
<accession>A0A2R6AY91</accession>
<evidence type="ECO:0000256" key="1">
    <source>
        <dbReference type="ARBA" id="ARBA00005695"/>
    </source>
</evidence>
<dbReference type="Gene3D" id="3.40.190.10">
    <property type="entry name" value="Periplasmic binding protein-like II"/>
    <property type="match status" value="1"/>
</dbReference>
<keyword evidence="3" id="KW-0732">Signal</keyword>
<proteinExistence type="inferred from homology"/>